<evidence type="ECO:0000313" key="2">
    <source>
        <dbReference type="Proteomes" id="UP000095287"/>
    </source>
</evidence>
<accession>A0A1I7ZF23</accession>
<proteinExistence type="predicted"/>
<evidence type="ECO:0000256" key="1">
    <source>
        <dbReference type="SAM" id="MobiDB-lite"/>
    </source>
</evidence>
<name>A0A1I7ZF23_9BILA</name>
<sequence>MLNHIGLVTRGGWLRMESSQSRLMATLRTTLQLGNPWKSTTDLVFVLDPAKRNDCRIPGTIIVHGRGNKRNMSVNAALKATGLRTRDTISDTRNQTQTGLVKTERRRITIPRGLPRQRSLQVAHRPDHRRRRLIPEQTVEDKEQDGHGFQNTHGIPPTEVVNIIDGTWIQGALCRPAEEERRNESQAWTICRTISSRRSPVTCSIRNWKSSPKWPREALTWRTGVSLPKTSWSAASDRKSVV</sequence>
<keyword evidence="2" id="KW-1185">Reference proteome</keyword>
<feature type="region of interest" description="Disordered" evidence="1">
    <location>
        <begin position="138"/>
        <end position="157"/>
    </location>
</feature>
<dbReference type="AlphaFoldDB" id="A0A1I7ZF23"/>
<dbReference type="WBParaSite" id="L893_g25531.t1">
    <property type="protein sequence ID" value="L893_g25531.t1"/>
    <property type="gene ID" value="L893_g25531"/>
</dbReference>
<evidence type="ECO:0000313" key="3">
    <source>
        <dbReference type="WBParaSite" id="L893_g25531.t1"/>
    </source>
</evidence>
<organism evidence="2 3">
    <name type="scientific">Steinernema glaseri</name>
    <dbReference type="NCBI Taxonomy" id="37863"/>
    <lineage>
        <taxon>Eukaryota</taxon>
        <taxon>Metazoa</taxon>
        <taxon>Ecdysozoa</taxon>
        <taxon>Nematoda</taxon>
        <taxon>Chromadorea</taxon>
        <taxon>Rhabditida</taxon>
        <taxon>Tylenchina</taxon>
        <taxon>Panagrolaimomorpha</taxon>
        <taxon>Strongyloidoidea</taxon>
        <taxon>Steinernematidae</taxon>
        <taxon>Steinernema</taxon>
    </lineage>
</organism>
<protein>
    <submittedName>
        <fullName evidence="3">Transposase</fullName>
    </submittedName>
</protein>
<reference evidence="3" key="1">
    <citation type="submission" date="2016-11" db="UniProtKB">
        <authorList>
            <consortium name="WormBaseParasite"/>
        </authorList>
    </citation>
    <scope>IDENTIFICATION</scope>
</reference>
<dbReference type="Proteomes" id="UP000095287">
    <property type="component" value="Unplaced"/>
</dbReference>